<protein>
    <submittedName>
        <fullName evidence="3">Alpha/beta hydrolase</fullName>
    </submittedName>
</protein>
<accession>A0A927HXF1</accession>
<keyword evidence="1 3" id="KW-0378">Hydrolase</keyword>
<dbReference type="GO" id="GO:0016787">
    <property type="term" value="F:hydrolase activity"/>
    <property type="evidence" value="ECO:0007669"/>
    <property type="project" value="UniProtKB-KW"/>
</dbReference>
<name>A0A927HXF1_9HYPH</name>
<sequence length="293" mass="31956">MLEHRTIRIAADLRLHAVFAGPEHGETVLLLHGWPQTSHAWRKVIPLLAAAGFRVIAPDLRGFGDSSKPEGIHSKLVVAGDLVAMLDRLGIATAWIVGHDLGGQVAYPLAANWPQRTRGLVFIESGLPGFGQERAMDVANGGSWHFGFNRAGDIAEELVRGREHLFIKAMIRRENVGTFDPTSITEEDIGHYARAAAAPGGLRGMFAHYRALIPQDRDDNLRLGASPLLCPVLAVGGDHGYGEAALNTMKRVATEPEGAIIKDCGHYVPEERPRELVETMVSFFARRQDRAAD</sequence>
<dbReference type="InterPro" id="IPR029058">
    <property type="entry name" value="AB_hydrolase_fold"/>
</dbReference>
<dbReference type="AlphaFoldDB" id="A0A927HXF1"/>
<keyword evidence="4" id="KW-1185">Reference proteome</keyword>
<organism evidence="3 4">
    <name type="scientific">Bosea spartocytisi</name>
    <dbReference type="NCBI Taxonomy" id="2773451"/>
    <lineage>
        <taxon>Bacteria</taxon>
        <taxon>Pseudomonadati</taxon>
        <taxon>Pseudomonadota</taxon>
        <taxon>Alphaproteobacteria</taxon>
        <taxon>Hyphomicrobiales</taxon>
        <taxon>Boseaceae</taxon>
        <taxon>Bosea</taxon>
    </lineage>
</organism>
<dbReference type="Pfam" id="PF00561">
    <property type="entry name" value="Abhydrolase_1"/>
    <property type="match status" value="1"/>
</dbReference>
<feature type="domain" description="AB hydrolase-1" evidence="2">
    <location>
        <begin position="27"/>
        <end position="125"/>
    </location>
</feature>
<dbReference type="InterPro" id="IPR000073">
    <property type="entry name" value="AB_hydrolase_1"/>
</dbReference>
<dbReference type="InterPro" id="IPR000639">
    <property type="entry name" value="Epox_hydrolase-like"/>
</dbReference>
<dbReference type="PRINTS" id="PR00412">
    <property type="entry name" value="EPOXHYDRLASE"/>
</dbReference>
<evidence type="ECO:0000313" key="3">
    <source>
        <dbReference type="EMBL" id="MBD3845350.1"/>
    </source>
</evidence>
<gene>
    <name evidence="3" type="ORF">IED13_06560</name>
</gene>
<dbReference type="RefSeq" id="WP_112762482.1">
    <property type="nucleotide sequence ID" value="NZ_JACXWY010000003.1"/>
</dbReference>
<evidence type="ECO:0000259" key="2">
    <source>
        <dbReference type="Pfam" id="PF00561"/>
    </source>
</evidence>
<dbReference type="Proteomes" id="UP000619295">
    <property type="component" value="Unassembled WGS sequence"/>
</dbReference>
<comment type="caution">
    <text evidence="3">The sequence shown here is derived from an EMBL/GenBank/DDBJ whole genome shotgun (WGS) entry which is preliminary data.</text>
</comment>
<dbReference type="EMBL" id="JACXWY010000003">
    <property type="protein sequence ID" value="MBD3845350.1"/>
    <property type="molecule type" value="Genomic_DNA"/>
</dbReference>
<evidence type="ECO:0000313" key="4">
    <source>
        <dbReference type="Proteomes" id="UP000619295"/>
    </source>
</evidence>
<dbReference type="PANTHER" id="PTHR43329">
    <property type="entry name" value="EPOXIDE HYDROLASE"/>
    <property type="match status" value="1"/>
</dbReference>
<evidence type="ECO:0000256" key="1">
    <source>
        <dbReference type="ARBA" id="ARBA00022801"/>
    </source>
</evidence>
<dbReference type="PRINTS" id="PR00111">
    <property type="entry name" value="ABHYDROLASE"/>
</dbReference>
<dbReference type="SUPFAM" id="SSF53474">
    <property type="entry name" value="alpha/beta-Hydrolases"/>
    <property type="match status" value="1"/>
</dbReference>
<proteinExistence type="predicted"/>
<dbReference type="Gene3D" id="3.40.50.1820">
    <property type="entry name" value="alpha/beta hydrolase"/>
    <property type="match status" value="1"/>
</dbReference>
<reference evidence="3" key="1">
    <citation type="submission" date="2020-09" db="EMBL/GenBank/DDBJ databases">
        <title>Bosea spartocytisi sp. nov. a root nodule endophyte of Spartocytisus supranubius in the high mountain ecosystem fo the Teide National Park (Canary Islands, Spain).</title>
        <authorList>
            <person name="Pulido-Suarez L."/>
            <person name="Peix A."/>
            <person name="Igual J.M."/>
            <person name="Socas-Perez N."/>
            <person name="Velazquez E."/>
            <person name="Flores-Felix J.D."/>
            <person name="Leon-Barrios M."/>
        </authorList>
    </citation>
    <scope>NUCLEOTIDE SEQUENCE</scope>
    <source>
        <strain evidence="3">SSUT16</strain>
    </source>
</reference>